<dbReference type="AlphaFoldDB" id="S9ZHJ3"/>
<dbReference type="InterPro" id="IPR009057">
    <property type="entry name" value="Homeodomain-like_sf"/>
</dbReference>
<organism evidence="4 5">
    <name type="scientific">Thauera terpenica 58Eu</name>
    <dbReference type="NCBI Taxonomy" id="1348657"/>
    <lineage>
        <taxon>Bacteria</taxon>
        <taxon>Pseudomonadati</taxon>
        <taxon>Pseudomonadota</taxon>
        <taxon>Betaproteobacteria</taxon>
        <taxon>Rhodocyclales</taxon>
        <taxon>Zoogloeaceae</taxon>
        <taxon>Thauera</taxon>
    </lineage>
</organism>
<keyword evidence="1 2" id="KW-0238">DNA-binding</keyword>
<dbReference type="GO" id="GO:0003677">
    <property type="term" value="F:DNA binding"/>
    <property type="evidence" value="ECO:0007669"/>
    <property type="project" value="UniProtKB-UniRule"/>
</dbReference>
<dbReference type="PATRIC" id="fig|1348657.5.peg.757"/>
<name>S9ZHJ3_9RHOO</name>
<evidence type="ECO:0000256" key="2">
    <source>
        <dbReference type="PROSITE-ProRule" id="PRU00335"/>
    </source>
</evidence>
<dbReference type="Proteomes" id="UP000015455">
    <property type="component" value="Unassembled WGS sequence"/>
</dbReference>
<dbReference type="EMBL" id="ATJV01000035">
    <property type="protein sequence ID" value="EPZ16840.1"/>
    <property type="molecule type" value="Genomic_DNA"/>
</dbReference>
<accession>S9ZHJ3</accession>
<dbReference type="InterPro" id="IPR001647">
    <property type="entry name" value="HTH_TetR"/>
</dbReference>
<evidence type="ECO:0000313" key="4">
    <source>
        <dbReference type="EMBL" id="EPZ16840.1"/>
    </source>
</evidence>
<feature type="DNA-binding region" description="H-T-H motif" evidence="2">
    <location>
        <begin position="41"/>
        <end position="60"/>
    </location>
</feature>
<gene>
    <name evidence="4" type="ORF">M622_11085</name>
</gene>
<dbReference type="SUPFAM" id="SSF46689">
    <property type="entry name" value="Homeodomain-like"/>
    <property type="match status" value="1"/>
</dbReference>
<dbReference type="InterPro" id="IPR036271">
    <property type="entry name" value="Tet_transcr_reg_TetR-rel_C_sf"/>
</dbReference>
<dbReference type="eggNOG" id="COG1309">
    <property type="taxonomic scope" value="Bacteria"/>
</dbReference>
<dbReference type="Gene3D" id="1.10.357.10">
    <property type="entry name" value="Tetracycline Repressor, domain 2"/>
    <property type="match status" value="1"/>
</dbReference>
<feature type="domain" description="HTH tetR-type" evidence="3">
    <location>
        <begin position="19"/>
        <end position="78"/>
    </location>
</feature>
<dbReference type="Gene3D" id="1.10.10.60">
    <property type="entry name" value="Homeodomain-like"/>
    <property type="match status" value="1"/>
</dbReference>
<protein>
    <recommendedName>
        <fullName evidence="3">HTH tetR-type domain-containing protein</fullName>
    </recommendedName>
</protein>
<dbReference type="SUPFAM" id="SSF48498">
    <property type="entry name" value="Tetracyclin repressor-like, C-terminal domain"/>
    <property type="match status" value="1"/>
</dbReference>
<evidence type="ECO:0000313" key="5">
    <source>
        <dbReference type="Proteomes" id="UP000015455"/>
    </source>
</evidence>
<evidence type="ECO:0000259" key="3">
    <source>
        <dbReference type="PROSITE" id="PS50977"/>
    </source>
</evidence>
<proteinExistence type="predicted"/>
<sequence>MKEPNPPSTLQKRPGGRTEVVRQKVITAVIELIKSGNMHFSYNELADLSGVNKTTLYRRWPSQITLFQEALQEHNRPVEINQKSNWAETLEAGLRELAWHFSKAEEIAMNLSFLSSPDVEESSMILAQWQPIQTNFIRLIKDAQEKGEVPSNLDPASLFTIIISPLVLMTLAGRKPIEENKLDAIIKVLSVLTTRAE</sequence>
<reference evidence="4 5" key="1">
    <citation type="submission" date="2013-06" db="EMBL/GenBank/DDBJ databases">
        <title>Draft genome sequence of Thauera terpenica.</title>
        <authorList>
            <person name="Liu B."/>
            <person name="Frostegard A.H."/>
            <person name="Shapleigh J.P."/>
        </authorList>
    </citation>
    <scope>NUCLEOTIDE SEQUENCE [LARGE SCALE GENOMIC DNA]</scope>
    <source>
        <strain evidence="4 5">58Eu</strain>
    </source>
</reference>
<evidence type="ECO:0000256" key="1">
    <source>
        <dbReference type="ARBA" id="ARBA00023125"/>
    </source>
</evidence>
<dbReference type="RefSeq" id="WP_021248203.1">
    <property type="nucleotide sequence ID" value="NZ_ATJV01000035.1"/>
</dbReference>
<dbReference type="STRING" id="1348657.M622_11085"/>
<comment type="caution">
    <text evidence="4">The sequence shown here is derived from an EMBL/GenBank/DDBJ whole genome shotgun (WGS) entry which is preliminary data.</text>
</comment>
<dbReference type="OrthoDB" id="9796019at2"/>
<dbReference type="PROSITE" id="PS50977">
    <property type="entry name" value="HTH_TETR_2"/>
    <property type="match status" value="1"/>
</dbReference>
<keyword evidence="5" id="KW-1185">Reference proteome</keyword>